<feature type="compositionally biased region" description="Low complexity" evidence="5">
    <location>
        <begin position="276"/>
        <end position="293"/>
    </location>
</feature>
<keyword evidence="1" id="KW-0547">Nucleotide-binding</keyword>
<evidence type="ECO:0000256" key="4">
    <source>
        <dbReference type="ARBA" id="ARBA00022840"/>
    </source>
</evidence>
<dbReference type="InterPro" id="IPR011598">
    <property type="entry name" value="bHLH_dom"/>
</dbReference>
<protein>
    <submittedName>
        <fullName evidence="6">HLH domain containing protein</fullName>
    </submittedName>
</protein>
<evidence type="ECO:0000256" key="5">
    <source>
        <dbReference type="SAM" id="MobiDB-lite"/>
    </source>
</evidence>
<dbReference type="GO" id="GO:0043139">
    <property type="term" value="F:5'-3' DNA helicase activity"/>
    <property type="evidence" value="ECO:0000318"/>
    <property type="project" value="GO_Central"/>
</dbReference>
<dbReference type="SMART" id="SM00353">
    <property type="entry name" value="HLH"/>
    <property type="match status" value="2"/>
</dbReference>
<evidence type="ECO:0000313" key="6">
    <source>
        <dbReference type="EnsemblMetazoa" id="PPA23911.1"/>
    </source>
</evidence>
<feature type="compositionally biased region" description="Low complexity" evidence="5">
    <location>
        <begin position="955"/>
        <end position="970"/>
    </location>
</feature>
<dbReference type="Pfam" id="PF00010">
    <property type="entry name" value="HLH"/>
    <property type="match status" value="1"/>
</dbReference>
<keyword evidence="2" id="KW-0378">Hydrolase</keyword>
<evidence type="ECO:0000313" key="7">
    <source>
        <dbReference type="Proteomes" id="UP000005239"/>
    </source>
</evidence>
<evidence type="ECO:0000256" key="3">
    <source>
        <dbReference type="ARBA" id="ARBA00022806"/>
    </source>
</evidence>
<sequence length="970" mass="108637">MSSSITSTSFSDIPDAINQLERPQRERERRKREMDAFKALRSALEHAHPKALWRMEKIDIAKGAIYLIQKLTGVPVPARPPISVDDYPRRNLENGERVSRVHVERRRRANESDAIQTLRELLMKHGKAHRRTDKLEVLYASTRFIKSLAESNRTSPRSASGSPVSSTTSTSYSDTVAASSRTPSPVTPITVYPSFTPVWNPQQMMIAAMMQPTPFLPISMPPLFPIPFIDFNDGINNGPAPKKAKTDIWRPLTTMGGWFSKKSRETPRPTQVLNNQSSTFNRSSTYSSSQRHVPTPPPVKRVEPRVEVSYTPVYALSVTGRRVCIFTPSQDAFITFQYPDVKEADLYLVTSATSERITGFIKPSEAVRRAYIERDMINYGNVAFYRKWILPGLLLGCRVRDFEQRCSTVCQLYPLVLAMPTRDRGGKNLKLQTILGTTFDVFIERIVRDSENRRWTVTCLEYESNDLPGEVRQGCQLEIVDNGSVKSRQPQVTAALLQFYSSSAATAPAAISNWPLLGAIYGERGVRRVFPAIQQGNLSIRQSNGAPVQLNPEQAEAVARYNSDCPGFVVEAPPGSGKTVTAAAMAVSYRGSGVQLFLSTANVPVINMALALAKMDYGNLSPIHLISAEFEEKCSEETRSPFSPRSLAMSDEDMAEEIEQIEYAMARAPNQEAKDELRKELRELLFSILDEPHDIYFATVDTILARYLKQNKGGYGHVDAVKRLLQTKVERIVVDEASQLTEAALNALVLCFPQAQIVLIGDSRQLPPFKYKSVDVVSQMASRPSLDVLQDKSNLPVIKLARVYRASASLIAHYSDVFYEGSLVSCKQEAKSPLSCFGARSKGSRCLFWRVKRGRSKTPQNSTSKINLEELRALKYIVNILRNSRYNEKDVMIISYYEAQRKRAEEDLPGYEVLTVDSAQGREKRIVIVLTTRSSPPAEADEDFFNSPKREGTYSPSLPSFHSHPSSPSI</sequence>
<proteinExistence type="predicted"/>
<feature type="compositionally biased region" description="Basic and acidic residues" evidence="5">
    <location>
        <begin position="22"/>
        <end position="32"/>
    </location>
</feature>
<dbReference type="PANTHER" id="PTHR43788:SF16">
    <property type="entry name" value="HELICASE WITH ZINC FINGER 2"/>
    <property type="match status" value="1"/>
</dbReference>
<feature type="region of interest" description="Disordered" evidence="5">
    <location>
        <begin position="259"/>
        <end position="300"/>
    </location>
</feature>
<dbReference type="InterPro" id="IPR047187">
    <property type="entry name" value="SF1_C_Upf1"/>
</dbReference>
<organism evidence="6 7">
    <name type="scientific">Pristionchus pacificus</name>
    <name type="common">Parasitic nematode worm</name>
    <dbReference type="NCBI Taxonomy" id="54126"/>
    <lineage>
        <taxon>Eukaryota</taxon>
        <taxon>Metazoa</taxon>
        <taxon>Ecdysozoa</taxon>
        <taxon>Nematoda</taxon>
        <taxon>Chromadorea</taxon>
        <taxon>Rhabditida</taxon>
        <taxon>Rhabditina</taxon>
        <taxon>Diplogasteromorpha</taxon>
        <taxon>Diplogasteroidea</taxon>
        <taxon>Neodiplogasteridae</taxon>
        <taxon>Pristionchus</taxon>
    </lineage>
</organism>
<reference evidence="6" key="2">
    <citation type="submission" date="2022-06" db="UniProtKB">
        <authorList>
            <consortium name="EnsemblMetazoa"/>
        </authorList>
    </citation>
    <scope>IDENTIFICATION</scope>
    <source>
        <strain evidence="6">PS312</strain>
    </source>
</reference>
<dbReference type="GO" id="GO:0046983">
    <property type="term" value="F:protein dimerization activity"/>
    <property type="evidence" value="ECO:0007669"/>
    <property type="project" value="InterPro"/>
</dbReference>
<dbReference type="Pfam" id="PF13245">
    <property type="entry name" value="AAA_19"/>
    <property type="match status" value="1"/>
</dbReference>
<dbReference type="GO" id="GO:0016787">
    <property type="term" value="F:hydrolase activity"/>
    <property type="evidence" value="ECO:0007669"/>
    <property type="project" value="UniProtKB-KW"/>
</dbReference>
<name>A0A2A6CYW8_PRIPA</name>
<dbReference type="Gene3D" id="3.40.50.300">
    <property type="entry name" value="P-loop containing nucleotide triphosphate hydrolases"/>
    <property type="match status" value="2"/>
</dbReference>
<dbReference type="PROSITE" id="PS50888">
    <property type="entry name" value="BHLH"/>
    <property type="match status" value="2"/>
</dbReference>
<accession>A0A8R1YLH0</accession>
<keyword evidence="3" id="KW-0347">Helicase</keyword>
<dbReference type="PANTHER" id="PTHR43788">
    <property type="entry name" value="DNA2/NAM7 HELICASE FAMILY MEMBER"/>
    <property type="match status" value="1"/>
</dbReference>
<keyword evidence="7" id="KW-1185">Reference proteome</keyword>
<dbReference type="Gene3D" id="4.10.280.10">
    <property type="entry name" value="Helix-loop-helix DNA-binding domain"/>
    <property type="match status" value="1"/>
</dbReference>
<evidence type="ECO:0000256" key="2">
    <source>
        <dbReference type="ARBA" id="ARBA00022801"/>
    </source>
</evidence>
<gene>
    <name evidence="6" type="primary">WBGene00113465</name>
</gene>
<dbReference type="CDD" id="cd18808">
    <property type="entry name" value="SF1_C_Upf1"/>
    <property type="match status" value="1"/>
</dbReference>
<dbReference type="EnsemblMetazoa" id="PPA23911.1">
    <property type="protein sequence ID" value="PPA23911.1"/>
    <property type="gene ID" value="WBGene00113465"/>
</dbReference>
<dbReference type="InterPro" id="IPR041679">
    <property type="entry name" value="DNA2/NAM7-like_C"/>
</dbReference>
<dbReference type="SUPFAM" id="SSF47459">
    <property type="entry name" value="HLH, helix-loop-helix DNA-binding domain"/>
    <property type="match status" value="1"/>
</dbReference>
<reference evidence="7" key="1">
    <citation type="journal article" date="2008" name="Nat. Genet.">
        <title>The Pristionchus pacificus genome provides a unique perspective on nematode lifestyle and parasitism.</title>
        <authorList>
            <person name="Dieterich C."/>
            <person name="Clifton S.W."/>
            <person name="Schuster L.N."/>
            <person name="Chinwalla A."/>
            <person name="Delehaunty K."/>
            <person name="Dinkelacker I."/>
            <person name="Fulton L."/>
            <person name="Fulton R."/>
            <person name="Godfrey J."/>
            <person name="Minx P."/>
            <person name="Mitreva M."/>
            <person name="Roeseler W."/>
            <person name="Tian H."/>
            <person name="Witte H."/>
            <person name="Yang S.P."/>
            <person name="Wilson R.K."/>
            <person name="Sommer R.J."/>
        </authorList>
    </citation>
    <scope>NUCLEOTIDE SEQUENCE [LARGE SCALE GENOMIC DNA]</scope>
    <source>
        <strain evidence="7">PS312</strain>
    </source>
</reference>
<feature type="compositionally biased region" description="Low complexity" evidence="5">
    <location>
        <begin position="154"/>
        <end position="180"/>
    </location>
</feature>
<feature type="region of interest" description="Disordered" evidence="5">
    <location>
        <begin position="150"/>
        <end position="187"/>
    </location>
</feature>
<dbReference type="InterPro" id="IPR050534">
    <property type="entry name" value="Coronavir_polyprotein_1ab"/>
</dbReference>
<dbReference type="Proteomes" id="UP000005239">
    <property type="component" value="Unassembled WGS sequence"/>
</dbReference>
<keyword evidence="4" id="KW-0067">ATP-binding</keyword>
<evidence type="ECO:0000256" key="1">
    <source>
        <dbReference type="ARBA" id="ARBA00022741"/>
    </source>
</evidence>
<feature type="region of interest" description="Disordered" evidence="5">
    <location>
        <begin position="1"/>
        <end position="32"/>
    </location>
</feature>
<dbReference type="Pfam" id="PF13087">
    <property type="entry name" value="AAA_12"/>
    <property type="match status" value="1"/>
</dbReference>
<feature type="compositionally biased region" description="Low complexity" evidence="5">
    <location>
        <begin position="1"/>
        <end position="11"/>
    </location>
</feature>
<dbReference type="GO" id="GO:0005524">
    <property type="term" value="F:ATP binding"/>
    <property type="evidence" value="ECO:0007669"/>
    <property type="project" value="UniProtKB-KW"/>
</dbReference>
<dbReference type="SUPFAM" id="SSF52540">
    <property type="entry name" value="P-loop containing nucleoside triphosphate hydrolases"/>
    <property type="match status" value="1"/>
</dbReference>
<dbReference type="InterPro" id="IPR036638">
    <property type="entry name" value="HLH_DNA-bd_sf"/>
</dbReference>
<accession>A0A2A6CYW8</accession>
<dbReference type="AlphaFoldDB" id="A0A2A6CYW8"/>
<feature type="region of interest" description="Disordered" evidence="5">
    <location>
        <begin position="937"/>
        <end position="970"/>
    </location>
</feature>
<dbReference type="InterPro" id="IPR027417">
    <property type="entry name" value="P-loop_NTPase"/>
</dbReference>